<dbReference type="GO" id="GO:0098796">
    <property type="term" value="C:membrane protein complex"/>
    <property type="evidence" value="ECO:0007669"/>
    <property type="project" value="UniProtKB-ARBA"/>
</dbReference>
<feature type="binding site" evidence="10">
    <location>
        <position position="99"/>
    </location>
    <ligand>
        <name>[2Fe-2S] cluster</name>
        <dbReference type="ChEBI" id="CHEBI:190135"/>
    </ligand>
</feature>
<comment type="cofactor">
    <cofactor evidence="8">
        <name>[2Fe-2S] cluster</name>
        <dbReference type="ChEBI" id="CHEBI:190135"/>
    </cofactor>
</comment>
<organism evidence="12 13">
    <name type="scientific">Rhodospira trueperi</name>
    <dbReference type="NCBI Taxonomy" id="69960"/>
    <lineage>
        <taxon>Bacteria</taxon>
        <taxon>Pseudomonadati</taxon>
        <taxon>Pseudomonadota</taxon>
        <taxon>Alphaproteobacteria</taxon>
        <taxon>Rhodospirillales</taxon>
        <taxon>Rhodospirillaceae</taxon>
        <taxon>Rhodospira</taxon>
    </lineage>
</organism>
<dbReference type="GO" id="GO:0008324">
    <property type="term" value="F:monoatomic cation transmembrane transporter activity"/>
    <property type="evidence" value="ECO:0007669"/>
    <property type="project" value="UniProtKB-ARBA"/>
</dbReference>
<evidence type="ECO:0000256" key="11">
    <source>
        <dbReference type="SAM" id="MobiDB-lite"/>
    </source>
</evidence>
<dbReference type="AlphaFoldDB" id="A0A1G7A504"/>
<feature type="region of interest" description="Disordered" evidence="11">
    <location>
        <begin position="192"/>
        <end position="226"/>
    </location>
</feature>
<dbReference type="OrthoDB" id="9807941at2"/>
<gene>
    <name evidence="12" type="ORF">SAMN05421720_103177</name>
</gene>
<dbReference type="GO" id="GO:0031967">
    <property type="term" value="C:organelle envelope"/>
    <property type="evidence" value="ECO:0007669"/>
    <property type="project" value="UniProtKB-ARBA"/>
</dbReference>
<feature type="binding site" evidence="10">
    <location>
        <position position="140"/>
    </location>
    <ligand>
        <name>[2Fe-2S] cluster</name>
        <dbReference type="ChEBI" id="CHEBI:190135"/>
    </ligand>
</feature>
<dbReference type="Proteomes" id="UP000199412">
    <property type="component" value="Unassembled WGS sequence"/>
</dbReference>
<feature type="binding site" evidence="10">
    <location>
        <position position="144"/>
    </location>
    <ligand>
        <name>[2Fe-2S] cluster</name>
        <dbReference type="ChEBI" id="CHEBI:190135"/>
    </ligand>
</feature>
<dbReference type="Gene3D" id="3.40.30.10">
    <property type="entry name" value="Glutaredoxin"/>
    <property type="match status" value="1"/>
</dbReference>
<comment type="cofactor">
    <cofactor evidence="10">
        <name>[2Fe-2S] cluster</name>
        <dbReference type="ChEBI" id="CHEBI:190135"/>
    </cofactor>
    <text evidence="10">Binds 1 [2Fe-2S] cluster.</text>
</comment>
<dbReference type="InterPro" id="IPR036249">
    <property type="entry name" value="Thioredoxin-like_sf"/>
</dbReference>
<evidence type="ECO:0000313" key="13">
    <source>
        <dbReference type="Proteomes" id="UP000199412"/>
    </source>
</evidence>
<dbReference type="RefSeq" id="WP_092783738.1">
    <property type="nucleotide sequence ID" value="NZ_FNAP01000003.1"/>
</dbReference>
<name>A0A1G7A504_9PROT</name>
<dbReference type="Gene3D" id="1.10.10.1590">
    <property type="entry name" value="NADH-quinone oxidoreductase subunit E"/>
    <property type="match status" value="1"/>
</dbReference>
<accession>A0A1G7A504</accession>
<dbReference type="GO" id="GO:0046872">
    <property type="term" value="F:metal ion binding"/>
    <property type="evidence" value="ECO:0007669"/>
    <property type="project" value="UniProtKB-KW"/>
</dbReference>
<reference evidence="12 13" key="1">
    <citation type="submission" date="2016-10" db="EMBL/GenBank/DDBJ databases">
        <authorList>
            <person name="de Groot N.N."/>
        </authorList>
    </citation>
    <scope>NUCLEOTIDE SEQUENCE [LARGE SCALE GENOMIC DNA]</scope>
    <source>
        <strain evidence="12 13">ATCC 700224</strain>
    </source>
</reference>
<dbReference type="NCBIfam" id="TIGR01958">
    <property type="entry name" value="nuoE_fam"/>
    <property type="match status" value="1"/>
</dbReference>
<keyword evidence="2 10" id="KW-0001">2Fe-2S</keyword>
<dbReference type="SUPFAM" id="SSF52833">
    <property type="entry name" value="Thioredoxin-like"/>
    <property type="match status" value="1"/>
</dbReference>
<dbReference type="GO" id="GO:1902494">
    <property type="term" value="C:catalytic complex"/>
    <property type="evidence" value="ECO:0007669"/>
    <property type="project" value="UniProtKB-ARBA"/>
</dbReference>
<keyword evidence="12" id="KW-0830">Ubiquinone</keyword>
<dbReference type="FunFam" id="1.10.10.1590:FF:000001">
    <property type="entry name" value="NADH-quinone oxidoreductase subunit E"/>
    <property type="match status" value="1"/>
</dbReference>
<evidence type="ECO:0000256" key="9">
    <source>
        <dbReference type="ARBA" id="ARBA00047712"/>
    </source>
</evidence>
<keyword evidence="4" id="KW-1278">Translocase</keyword>
<dbReference type="GO" id="GO:0031090">
    <property type="term" value="C:organelle membrane"/>
    <property type="evidence" value="ECO:0007669"/>
    <property type="project" value="UniProtKB-ARBA"/>
</dbReference>
<dbReference type="Pfam" id="PF01257">
    <property type="entry name" value="2Fe-2S_thioredx"/>
    <property type="match status" value="1"/>
</dbReference>
<evidence type="ECO:0000256" key="6">
    <source>
        <dbReference type="ARBA" id="ARBA00023014"/>
    </source>
</evidence>
<dbReference type="PANTHER" id="PTHR10371">
    <property type="entry name" value="NADH DEHYDROGENASE UBIQUINONE FLAVOPROTEIN 2, MITOCHONDRIAL"/>
    <property type="match status" value="1"/>
</dbReference>
<comment type="similarity">
    <text evidence="1">Belongs to the complex I 24 kDa subunit family.</text>
</comment>
<dbReference type="GO" id="GO:0051537">
    <property type="term" value="F:2 iron, 2 sulfur cluster binding"/>
    <property type="evidence" value="ECO:0007669"/>
    <property type="project" value="UniProtKB-KW"/>
</dbReference>
<evidence type="ECO:0000313" key="12">
    <source>
        <dbReference type="EMBL" id="SDE09872.1"/>
    </source>
</evidence>
<keyword evidence="6 10" id="KW-0411">Iron-sulfur</keyword>
<evidence type="ECO:0000256" key="5">
    <source>
        <dbReference type="ARBA" id="ARBA00023004"/>
    </source>
</evidence>
<dbReference type="FunFam" id="3.40.30.10:FF:000022">
    <property type="entry name" value="NADH dehydrogenase flavoprotein 2, mitochondrial"/>
    <property type="match status" value="1"/>
</dbReference>
<dbReference type="GO" id="GO:0003954">
    <property type="term" value="F:NADH dehydrogenase activity"/>
    <property type="evidence" value="ECO:0007669"/>
    <property type="project" value="TreeGrafter"/>
</dbReference>
<keyword evidence="13" id="KW-1185">Reference proteome</keyword>
<dbReference type="InterPro" id="IPR041921">
    <property type="entry name" value="NuoE_N"/>
</dbReference>
<dbReference type="PIRSF" id="PIRSF000216">
    <property type="entry name" value="NADH_DH_24kDa"/>
    <property type="match status" value="1"/>
</dbReference>
<dbReference type="GO" id="GO:0022890">
    <property type="term" value="F:inorganic cation transmembrane transporter activity"/>
    <property type="evidence" value="ECO:0007669"/>
    <property type="project" value="UniProtKB-ARBA"/>
</dbReference>
<dbReference type="InterPro" id="IPR042128">
    <property type="entry name" value="NuoE_dom"/>
</dbReference>
<proteinExistence type="inferred from homology"/>
<evidence type="ECO:0000256" key="4">
    <source>
        <dbReference type="ARBA" id="ARBA00022967"/>
    </source>
</evidence>
<keyword evidence="5 10" id="KW-0408">Iron</keyword>
<dbReference type="PANTHER" id="PTHR10371:SF3">
    <property type="entry name" value="NADH DEHYDROGENASE [UBIQUINONE] FLAVOPROTEIN 2, MITOCHONDRIAL"/>
    <property type="match status" value="1"/>
</dbReference>
<dbReference type="CDD" id="cd03064">
    <property type="entry name" value="TRX_Fd_NuoE"/>
    <property type="match status" value="1"/>
</dbReference>
<evidence type="ECO:0000256" key="3">
    <source>
        <dbReference type="ARBA" id="ARBA00022723"/>
    </source>
</evidence>
<keyword evidence="3 10" id="KW-0479">Metal-binding</keyword>
<keyword evidence="7" id="KW-0520">NAD</keyword>
<evidence type="ECO:0000256" key="1">
    <source>
        <dbReference type="ARBA" id="ARBA00010643"/>
    </source>
</evidence>
<comment type="catalytic activity">
    <reaction evidence="9">
        <text>a quinone + NADH + 5 H(+)(in) = a quinol + NAD(+) + 4 H(+)(out)</text>
        <dbReference type="Rhea" id="RHEA:57888"/>
        <dbReference type="ChEBI" id="CHEBI:15378"/>
        <dbReference type="ChEBI" id="CHEBI:24646"/>
        <dbReference type="ChEBI" id="CHEBI:57540"/>
        <dbReference type="ChEBI" id="CHEBI:57945"/>
        <dbReference type="ChEBI" id="CHEBI:132124"/>
    </reaction>
</comment>
<protein>
    <submittedName>
        <fullName evidence="12">NADH-quinone oxidoreductase subunit E/NADH dehydrogenase (Ubiquinone) flavoprotein 2</fullName>
    </submittedName>
</protein>
<evidence type="ECO:0000256" key="10">
    <source>
        <dbReference type="PIRSR" id="PIRSR000216-1"/>
    </source>
</evidence>
<dbReference type="EMBL" id="FNAP01000003">
    <property type="protein sequence ID" value="SDE09872.1"/>
    <property type="molecule type" value="Genomic_DNA"/>
</dbReference>
<dbReference type="InterPro" id="IPR002023">
    <property type="entry name" value="NuoE-like"/>
</dbReference>
<dbReference type="GO" id="GO:0098662">
    <property type="term" value="P:inorganic cation transmembrane transport"/>
    <property type="evidence" value="ECO:0007669"/>
    <property type="project" value="UniProtKB-ARBA"/>
</dbReference>
<evidence type="ECO:0000256" key="2">
    <source>
        <dbReference type="ARBA" id="ARBA00022714"/>
    </source>
</evidence>
<dbReference type="STRING" id="69960.SAMN05421720_103177"/>
<evidence type="ECO:0000256" key="7">
    <source>
        <dbReference type="ARBA" id="ARBA00023027"/>
    </source>
</evidence>
<dbReference type="GO" id="GO:0022804">
    <property type="term" value="F:active transmembrane transporter activity"/>
    <property type="evidence" value="ECO:0007669"/>
    <property type="project" value="UniProtKB-ARBA"/>
</dbReference>
<feature type="binding site" evidence="10">
    <location>
        <position position="104"/>
    </location>
    <ligand>
        <name>[2Fe-2S] cluster</name>
        <dbReference type="ChEBI" id="CHEBI:190135"/>
    </ligand>
</feature>
<evidence type="ECO:0000256" key="8">
    <source>
        <dbReference type="ARBA" id="ARBA00034078"/>
    </source>
</evidence>
<sequence length="226" mass="24281">MTAAKTIPESDAADAPFAFNEASLAEARRILAKYPEGRERSAVLPLLDLAQRQHGWISRGVVEAVAELAKTPPIRVWEVVTFYTMYNQGRIGRHHVQICTNVSCWLRGADEIVRAAREVFGVEFGQTTDDGTATVSEVECLGACVNAPMVQIDDDYHEDLDYESAKALFHAIRQGHAVQAGSWAKRQCSAPAGERSTLTADPTTPEGGKWIAADSPAAGASAGGAK</sequence>